<dbReference type="InterPro" id="IPR050905">
    <property type="entry name" value="Plant_NBS-LRR"/>
</dbReference>
<gene>
    <name evidence="4" type="primary">LOC111294728</name>
</gene>
<dbReference type="InterPro" id="IPR002182">
    <property type="entry name" value="NB-ARC"/>
</dbReference>
<keyword evidence="1" id="KW-0611">Plant defense</keyword>
<organism evidence="3 4">
    <name type="scientific">Durio zibethinus</name>
    <name type="common">Durian</name>
    <dbReference type="NCBI Taxonomy" id="66656"/>
    <lineage>
        <taxon>Eukaryota</taxon>
        <taxon>Viridiplantae</taxon>
        <taxon>Streptophyta</taxon>
        <taxon>Embryophyta</taxon>
        <taxon>Tracheophyta</taxon>
        <taxon>Spermatophyta</taxon>
        <taxon>Magnoliopsida</taxon>
        <taxon>eudicotyledons</taxon>
        <taxon>Gunneridae</taxon>
        <taxon>Pentapetalae</taxon>
        <taxon>rosids</taxon>
        <taxon>malvids</taxon>
        <taxon>Malvales</taxon>
        <taxon>Malvaceae</taxon>
        <taxon>Helicteroideae</taxon>
        <taxon>Durio</taxon>
    </lineage>
</organism>
<reference evidence="4" key="1">
    <citation type="submission" date="2025-08" db="UniProtKB">
        <authorList>
            <consortium name="RefSeq"/>
        </authorList>
    </citation>
    <scope>IDENTIFICATION</scope>
    <source>
        <tissue evidence="4">Fruit stalk</tissue>
    </source>
</reference>
<dbReference type="Gene3D" id="3.40.50.300">
    <property type="entry name" value="P-loop containing nucleotide triphosphate hydrolases"/>
    <property type="match status" value="1"/>
</dbReference>
<dbReference type="Proteomes" id="UP000515121">
    <property type="component" value="Unplaced"/>
</dbReference>
<dbReference type="PANTHER" id="PTHR33463">
    <property type="entry name" value="NB-ARC DOMAIN-CONTAINING PROTEIN-RELATED"/>
    <property type="match status" value="1"/>
</dbReference>
<dbReference type="KEGG" id="dzi:111294728"/>
<dbReference type="Pfam" id="PF00931">
    <property type="entry name" value="NB-ARC"/>
    <property type="match status" value="1"/>
</dbReference>
<sequence>MEEQLFDEVIMAAITQTPNIEKIQNEIAKNLGLKFDEASLDARRVQLRDRLKKQKKVLIILDNIWVTLDMNVLGLPSRLAQKCAELPIAIATIANTLKSKKTLFELRNALQELKRLSFRNFKSKQGDVYPTEVAKGWFGQIPVRLNSYLGSLRLLVDFRFK</sequence>
<dbReference type="RefSeq" id="XP_022743854.1">
    <property type="nucleotide sequence ID" value="XM_022888119.1"/>
</dbReference>
<proteinExistence type="predicted"/>
<accession>A0A6P5YTM5</accession>
<protein>
    <submittedName>
        <fullName evidence="4">Uncharacterized protein LOC111294728</fullName>
    </submittedName>
</protein>
<dbReference type="SUPFAM" id="SSF52540">
    <property type="entry name" value="P-loop containing nucleoside triphosphate hydrolases"/>
    <property type="match status" value="1"/>
</dbReference>
<keyword evidence="3" id="KW-1185">Reference proteome</keyword>
<evidence type="ECO:0000313" key="3">
    <source>
        <dbReference type="Proteomes" id="UP000515121"/>
    </source>
</evidence>
<evidence type="ECO:0000313" key="4">
    <source>
        <dbReference type="RefSeq" id="XP_022743854.1"/>
    </source>
</evidence>
<name>A0A6P5YTM5_DURZI</name>
<feature type="domain" description="NB-ARC" evidence="2">
    <location>
        <begin position="4"/>
        <end position="76"/>
    </location>
</feature>
<dbReference type="AlphaFoldDB" id="A0A6P5YTM5"/>
<dbReference type="PANTHER" id="PTHR33463:SF209">
    <property type="entry name" value="DISEASE RESISTANCE PROTEIN RPS2-LIKE"/>
    <property type="match status" value="1"/>
</dbReference>
<dbReference type="OrthoDB" id="1898799at2759"/>
<evidence type="ECO:0000256" key="1">
    <source>
        <dbReference type="ARBA" id="ARBA00022821"/>
    </source>
</evidence>
<dbReference type="GO" id="GO:0043531">
    <property type="term" value="F:ADP binding"/>
    <property type="evidence" value="ECO:0007669"/>
    <property type="project" value="InterPro"/>
</dbReference>
<evidence type="ECO:0000259" key="2">
    <source>
        <dbReference type="Pfam" id="PF00931"/>
    </source>
</evidence>
<dbReference type="GeneID" id="111294728"/>
<dbReference type="InterPro" id="IPR027417">
    <property type="entry name" value="P-loop_NTPase"/>
</dbReference>